<dbReference type="EMBL" id="VUJV01000001">
    <property type="protein sequence ID" value="KAA1421833.1"/>
    <property type="molecule type" value="Genomic_DNA"/>
</dbReference>
<reference evidence="2 3" key="2">
    <citation type="submission" date="2019-09" db="EMBL/GenBank/DDBJ databases">
        <authorList>
            <person name="Jin C."/>
        </authorList>
    </citation>
    <scope>NUCLEOTIDE SEQUENCE [LARGE SCALE GENOMIC DNA]</scope>
    <source>
        <strain evidence="2 3">BN130099</strain>
    </source>
</reference>
<protein>
    <recommendedName>
        <fullName evidence="1">Alpha/beta hydrolase domain-containing protein</fullName>
    </recommendedName>
</protein>
<dbReference type="Pfam" id="PF20091">
    <property type="entry name" value="Abhydrolase_10"/>
    <property type="match status" value="1"/>
</dbReference>
<dbReference type="AlphaFoldDB" id="A0A5B1LMR3"/>
<sequence>MTAPTFTLLPAGAPVLAAVNPGPELAAVGFAEQEYVVSGVADRFESAAGATAVVTGDPAPFTTRILVRAPVEPAAASGVVVVEWLNVSSGSDAAPDYTYLAEEIVRQGHAWVGVSAQQVGAVGGPPSVGGDPSLGLRGTDPSRYGVLDHPGDAYAYDMFTRIAAALTEPGGPLGDLSVIRRIAVGESQSAFALTTYVTRIAPLAGLFDGYLIHSRGRYELGLGLPGQPADLEVARQGDAATFGDDLDADLIVVQTETDVLSPRFGFIDARQPDGPRRRTWEIAGTAHADLWQIGEFESLLGCPEPVNRGQQAYVLRAALRALATGDATSTPRATNLDTSSAQERHFARDQVGNVRGGVRTPCVEVPTQVLSGLAAPGISVLCSLFGSTRDLPGEVLRERYASVEDYLEQYAAATDAAIAAGFVLAEDREALLAEARPDLVAAAHA</sequence>
<organism evidence="2 3">
    <name type="scientific">Nocardioides humilatus</name>
    <dbReference type="NCBI Taxonomy" id="2607660"/>
    <lineage>
        <taxon>Bacteria</taxon>
        <taxon>Bacillati</taxon>
        <taxon>Actinomycetota</taxon>
        <taxon>Actinomycetes</taxon>
        <taxon>Propionibacteriales</taxon>
        <taxon>Nocardioidaceae</taxon>
        <taxon>Nocardioides</taxon>
    </lineage>
</organism>
<dbReference type="RefSeq" id="WP_149727294.1">
    <property type="nucleotide sequence ID" value="NZ_VUJV01000001.1"/>
</dbReference>
<name>A0A5B1LMR3_9ACTN</name>
<evidence type="ECO:0000313" key="3">
    <source>
        <dbReference type="Proteomes" id="UP000325003"/>
    </source>
</evidence>
<dbReference type="Proteomes" id="UP000325003">
    <property type="component" value="Unassembled WGS sequence"/>
</dbReference>
<dbReference type="InterPro" id="IPR045394">
    <property type="entry name" value="Abhydrolase_dom"/>
</dbReference>
<evidence type="ECO:0000259" key="1">
    <source>
        <dbReference type="Pfam" id="PF20091"/>
    </source>
</evidence>
<feature type="domain" description="Alpha/beta hydrolase" evidence="1">
    <location>
        <begin position="12"/>
        <end position="432"/>
    </location>
</feature>
<reference evidence="2 3" key="1">
    <citation type="submission" date="2019-09" db="EMBL/GenBank/DDBJ databases">
        <title>Nocardioides panacisoli sp. nov., isolated from the soil of a ginseng field.</title>
        <authorList>
            <person name="Cho C."/>
        </authorList>
    </citation>
    <scope>NUCLEOTIDE SEQUENCE [LARGE SCALE GENOMIC DNA]</scope>
    <source>
        <strain evidence="2 3">BN130099</strain>
    </source>
</reference>
<gene>
    <name evidence="2" type="ORF">F0U44_06075</name>
</gene>
<keyword evidence="3" id="KW-1185">Reference proteome</keyword>
<evidence type="ECO:0000313" key="2">
    <source>
        <dbReference type="EMBL" id="KAA1421833.1"/>
    </source>
</evidence>
<comment type="caution">
    <text evidence="2">The sequence shown here is derived from an EMBL/GenBank/DDBJ whole genome shotgun (WGS) entry which is preliminary data.</text>
</comment>
<accession>A0A5B1LMR3</accession>
<proteinExistence type="predicted"/>